<feature type="region of interest" description="Disordered" evidence="1">
    <location>
        <begin position="1"/>
        <end position="25"/>
    </location>
</feature>
<dbReference type="Proteomes" id="UP000199236">
    <property type="component" value="Unassembled WGS sequence"/>
</dbReference>
<gene>
    <name evidence="3" type="ORF">SAMN04488056_10524</name>
</gene>
<feature type="domain" description="Metallo-beta-lactamase" evidence="2">
    <location>
        <begin position="88"/>
        <end position="282"/>
    </location>
</feature>
<evidence type="ECO:0000313" key="4">
    <source>
        <dbReference type="Proteomes" id="UP000199236"/>
    </source>
</evidence>
<evidence type="ECO:0000256" key="1">
    <source>
        <dbReference type="SAM" id="MobiDB-lite"/>
    </source>
</evidence>
<dbReference type="Gene3D" id="3.60.15.10">
    <property type="entry name" value="Ribonuclease Z/Hydroxyacylglutathione hydrolase-like"/>
    <property type="match status" value="1"/>
</dbReference>
<dbReference type="RefSeq" id="WP_090072276.1">
    <property type="nucleotide sequence ID" value="NZ_FOVR01000005.1"/>
</dbReference>
<accession>A0A1I5GKG6</accession>
<dbReference type="Pfam" id="PF12706">
    <property type="entry name" value="Lactamase_B_2"/>
    <property type="match status" value="1"/>
</dbReference>
<proteinExistence type="predicted"/>
<protein>
    <submittedName>
        <fullName evidence="3">L-ascorbate metabolism protein UlaG, beta-lactamase superfamily</fullName>
    </submittedName>
</protein>
<organism evidence="3 4">
    <name type="scientific">Cohaesibacter marisflavi</name>
    <dbReference type="NCBI Taxonomy" id="655353"/>
    <lineage>
        <taxon>Bacteria</taxon>
        <taxon>Pseudomonadati</taxon>
        <taxon>Pseudomonadota</taxon>
        <taxon>Alphaproteobacteria</taxon>
        <taxon>Hyphomicrobiales</taxon>
        <taxon>Cohaesibacteraceae</taxon>
    </lineage>
</organism>
<reference evidence="3 4" key="1">
    <citation type="submission" date="2016-10" db="EMBL/GenBank/DDBJ databases">
        <authorList>
            <person name="de Groot N.N."/>
        </authorList>
    </citation>
    <scope>NUCLEOTIDE SEQUENCE [LARGE SCALE GENOMIC DNA]</scope>
    <source>
        <strain evidence="3 4">CGMCC 1.9157</strain>
    </source>
</reference>
<evidence type="ECO:0000313" key="3">
    <source>
        <dbReference type="EMBL" id="SFO36433.1"/>
    </source>
</evidence>
<dbReference type="PANTHER" id="PTHR15032:SF4">
    <property type="entry name" value="N-ACYL-PHOSPHATIDYLETHANOLAMINE-HYDROLYZING PHOSPHOLIPASE D"/>
    <property type="match status" value="1"/>
</dbReference>
<dbReference type="PANTHER" id="PTHR15032">
    <property type="entry name" value="N-ACYL-PHOSPHATIDYLETHANOLAMINE-HYDROLYZING PHOSPHOLIPASE D"/>
    <property type="match status" value="1"/>
</dbReference>
<dbReference type="InterPro" id="IPR036866">
    <property type="entry name" value="RibonucZ/Hydroxyglut_hydro"/>
</dbReference>
<evidence type="ECO:0000259" key="2">
    <source>
        <dbReference type="Pfam" id="PF12706"/>
    </source>
</evidence>
<sequence length="324" mass="35819">MEEKNAKASNRVKGRFQNPPGSPKGGATFGDFARFLYQQTFKTKAPEVPDWHVVDHGETQAQLSSASNPSVTWLGHASFLIRTGGKILLTDPFLQERAGKMGMGPKRFVPAALSVEQLPKVDILLMSHNHYDHLDEKTIDAYPYKGETQVIVPLGLGSFFTRRGYKRVVEQDWWDEWMMPGLSIKTLPAVHFSGRGLFDRKKTLWASFAIETPDGKIWFSGDTAAGEIFKDVGEKAGPFDYAIVGIGAYEPPSIMVEVHATPEEAISIARAVGAKKAIGMHWGTIMLTPEDPFEAPVRFRQAAIDQGFGEENAVILKIGETRSL</sequence>
<name>A0A1I5GKG6_9HYPH</name>
<dbReference type="SUPFAM" id="SSF56281">
    <property type="entry name" value="Metallo-hydrolase/oxidoreductase"/>
    <property type="match status" value="1"/>
</dbReference>
<dbReference type="PIRSF" id="PIRSF038896">
    <property type="entry name" value="NAPE-PLD"/>
    <property type="match status" value="1"/>
</dbReference>
<dbReference type="STRING" id="655353.SAMN04488056_10524"/>
<dbReference type="AlphaFoldDB" id="A0A1I5GKG6"/>
<dbReference type="OrthoDB" id="9805728at2"/>
<keyword evidence="4" id="KW-1185">Reference proteome</keyword>
<dbReference type="GO" id="GO:0008270">
    <property type="term" value="F:zinc ion binding"/>
    <property type="evidence" value="ECO:0007669"/>
    <property type="project" value="InterPro"/>
</dbReference>
<dbReference type="InterPro" id="IPR001279">
    <property type="entry name" value="Metallo-B-lactamas"/>
</dbReference>
<dbReference type="GO" id="GO:0005737">
    <property type="term" value="C:cytoplasm"/>
    <property type="evidence" value="ECO:0007669"/>
    <property type="project" value="TreeGrafter"/>
</dbReference>
<dbReference type="EMBL" id="FOVR01000005">
    <property type="protein sequence ID" value="SFO36433.1"/>
    <property type="molecule type" value="Genomic_DNA"/>
</dbReference>
<dbReference type="InterPro" id="IPR024884">
    <property type="entry name" value="NAPE-PLD"/>
</dbReference>
<dbReference type="GO" id="GO:0070290">
    <property type="term" value="F:N-acylphosphatidylethanolamine-specific phospholipase D activity"/>
    <property type="evidence" value="ECO:0007669"/>
    <property type="project" value="InterPro"/>
</dbReference>